<accession>A0A0B4I0B0</accession>
<evidence type="ECO:0000256" key="2">
    <source>
        <dbReference type="SAM" id="Phobius"/>
    </source>
</evidence>
<keyword evidence="2" id="KW-1133">Transmembrane helix</keyword>
<name>A0A0B4I0B0_METGA</name>
<feature type="transmembrane region" description="Helical" evidence="2">
    <location>
        <begin position="67"/>
        <end position="88"/>
    </location>
</feature>
<dbReference type="OrthoDB" id="4939962at2759"/>
<keyword evidence="4" id="KW-1185">Reference proteome</keyword>
<evidence type="ECO:0000256" key="1">
    <source>
        <dbReference type="SAM" id="MobiDB-lite"/>
    </source>
</evidence>
<dbReference type="PANTHER" id="PTHR35896">
    <property type="entry name" value="IG-LIKE DOMAIN-CONTAINING PROTEIN"/>
    <property type="match status" value="1"/>
</dbReference>
<keyword evidence="2" id="KW-0812">Transmembrane</keyword>
<keyword evidence="2" id="KW-0472">Membrane</keyword>
<protein>
    <submittedName>
        <fullName evidence="3">Uncharacterized protein</fullName>
    </submittedName>
</protein>
<dbReference type="AlphaFoldDB" id="A0A0B4I0B0"/>
<dbReference type="InterPro" id="IPR053008">
    <property type="entry name" value="Phomopsin_biosynth_assoc"/>
</dbReference>
<dbReference type="EMBL" id="AZNH01000028">
    <property type="protein sequence ID" value="KID85594.1"/>
    <property type="molecule type" value="Genomic_DNA"/>
</dbReference>
<organism evidence="3 4">
    <name type="scientific">Metarhizium guizhouense (strain ARSEF 977)</name>
    <dbReference type="NCBI Taxonomy" id="1276136"/>
    <lineage>
        <taxon>Eukaryota</taxon>
        <taxon>Fungi</taxon>
        <taxon>Dikarya</taxon>
        <taxon>Ascomycota</taxon>
        <taxon>Pezizomycotina</taxon>
        <taxon>Sordariomycetes</taxon>
        <taxon>Hypocreomycetidae</taxon>
        <taxon>Hypocreales</taxon>
        <taxon>Clavicipitaceae</taxon>
        <taxon>Metarhizium</taxon>
    </lineage>
</organism>
<reference evidence="3 4" key="1">
    <citation type="journal article" date="2014" name="Proc. Natl. Acad. Sci. U.S.A.">
        <title>Trajectory and genomic determinants of fungal-pathogen speciation and host adaptation.</title>
        <authorList>
            <person name="Hu X."/>
            <person name="Xiao G."/>
            <person name="Zheng P."/>
            <person name="Shang Y."/>
            <person name="Su Y."/>
            <person name="Zhang X."/>
            <person name="Liu X."/>
            <person name="Zhan S."/>
            <person name="St Leger R.J."/>
            <person name="Wang C."/>
        </authorList>
    </citation>
    <scope>NUCLEOTIDE SEQUENCE [LARGE SCALE GENOMIC DNA]</scope>
    <source>
        <strain evidence="3 4">ARSEF 977</strain>
    </source>
</reference>
<proteinExistence type="predicted"/>
<evidence type="ECO:0000313" key="4">
    <source>
        <dbReference type="Proteomes" id="UP000031192"/>
    </source>
</evidence>
<gene>
    <name evidence="3" type="ORF">MGU_07131</name>
</gene>
<comment type="caution">
    <text evidence="3">The sequence shown here is derived from an EMBL/GenBank/DDBJ whole genome shotgun (WGS) entry which is preliminary data.</text>
</comment>
<dbReference type="Proteomes" id="UP000031192">
    <property type="component" value="Unassembled WGS sequence"/>
</dbReference>
<feature type="region of interest" description="Disordered" evidence="1">
    <location>
        <begin position="16"/>
        <end position="50"/>
    </location>
</feature>
<sequence length="252" mass="28748">MSPFGSGRPTFFQSISRVPDWPGYSHSHDTDTSESEEFVDNRQEVDDDEKLNSPSLSLVQRRKRSSVLVILGMSLVALLGALVGWFGAQKLSINKPAAISTQIQQAQVMEKPCGETPAQARARGCYFDVISFCWLPERCYDAELSQRFDGLTEWEWFVDPNRTQPLTHQQIMTGEHTGLYVNWEYHLLHCTCMWEKMHRALMGPHEKMAIDSYIGSYEHTKHCGHMLTSDRDVQLDVINTIILVKYPDCGMS</sequence>
<dbReference type="PANTHER" id="PTHR35896:SF3">
    <property type="entry name" value="MAJOR FACILITATOR SUPERFAMILY TRANSPORTER"/>
    <property type="match status" value="1"/>
</dbReference>
<evidence type="ECO:0000313" key="3">
    <source>
        <dbReference type="EMBL" id="KID85594.1"/>
    </source>
</evidence>
<dbReference type="HOGENOM" id="CLU_066042_4_0_1"/>